<dbReference type="Proteomes" id="UP000530186">
    <property type="component" value="Unassembled WGS sequence"/>
</dbReference>
<evidence type="ECO:0000313" key="3">
    <source>
        <dbReference type="Proteomes" id="UP000530186"/>
    </source>
</evidence>
<gene>
    <name evidence="2" type="ORF">HZR21_07605</name>
</gene>
<dbReference type="RefSeq" id="WP_180747125.1">
    <property type="nucleotide sequence ID" value="NZ_CBCRWQ010000013.1"/>
</dbReference>
<dbReference type="PANTHER" id="PTHR38011">
    <property type="entry name" value="DIHYDROFOLATE REDUCTASE FAMILY PROTEIN (AFU_ORTHOLOGUE AFUA_8G06820)"/>
    <property type="match status" value="1"/>
</dbReference>
<dbReference type="InterPro" id="IPR002734">
    <property type="entry name" value="RibDG_C"/>
</dbReference>
<dbReference type="GeneID" id="303195380"/>
<evidence type="ECO:0000313" key="2">
    <source>
        <dbReference type="EMBL" id="MBA0016987.1"/>
    </source>
</evidence>
<dbReference type="GO" id="GO:0008703">
    <property type="term" value="F:5-amino-6-(5-phosphoribosylamino)uracil reductase activity"/>
    <property type="evidence" value="ECO:0007669"/>
    <property type="project" value="InterPro"/>
</dbReference>
<dbReference type="InterPro" id="IPR050765">
    <property type="entry name" value="Riboflavin_Biosynth_HTPR"/>
</dbReference>
<feature type="domain" description="Bacterial bifunctional deaminase-reductase C-terminal" evidence="1">
    <location>
        <begin position="5"/>
        <end position="164"/>
    </location>
</feature>
<dbReference type="SUPFAM" id="SSF53597">
    <property type="entry name" value="Dihydrofolate reductase-like"/>
    <property type="match status" value="1"/>
</dbReference>
<reference evidence="2 3" key="1">
    <citation type="submission" date="2020-07" db="EMBL/GenBank/DDBJ databases">
        <authorList>
            <person name="Hilgarth M."/>
            <person name="Werum V."/>
            <person name="Vogel R.F."/>
        </authorList>
    </citation>
    <scope>NUCLEOTIDE SEQUENCE [LARGE SCALE GENOMIC DNA]</scope>
    <source>
        <strain evidence="2 3">DSM 28961</strain>
    </source>
</reference>
<dbReference type="GO" id="GO:0009231">
    <property type="term" value="P:riboflavin biosynthetic process"/>
    <property type="evidence" value="ECO:0007669"/>
    <property type="project" value="InterPro"/>
</dbReference>
<sequence>MRQVFFYGAISLDGFLSTATDDLQWLFDTSLDKEFDISAFEDRIDTVVMGNTTYRETQRLSGAERIFPNKEKIVFSRSEKGNIIEGNYVLGDPVAVINRLKAEAGQAIWVVGGGEIVTTLLKHDLIDELWIQIAPVVLGTGKRLFEETEPVLKRFELVAVDKIGQLSEIHLKRIQKSPTGPVI</sequence>
<accession>A0A7V8N1H6</accession>
<dbReference type="AlphaFoldDB" id="A0A7V8N1H6"/>
<dbReference type="EMBL" id="JACBNY010000012">
    <property type="protein sequence ID" value="MBA0016987.1"/>
    <property type="molecule type" value="Genomic_DNA"/>
</dbReference>
<keyword evidence="3" id="KW-1185">Reference proteome</keyword>
<protein>
    <submittedName>
        <fullName evidence="2">Dihydrofolate reductase</fullName>
    </submittedName>
</protein>
<dbReference type="Pfam" id="PF01872">
    <property type="entry name" value="RibD_C"/>
    <property type="match status" value="1"/>
</dbReference>
<dbReference type="InterPro" id="IPR024072">
    <property type="entry name" value="DHFR-like_dom_sf"/>
</dbReference>
<evidence type="ECO:0000259" key="1">
    <source>
        <dbReference type="Pfam" id="PF01872"/>
    </source>
</evidence>
<proteinExistence type="predicted"/>
<name>A0A7V8N1H6_9LACT</name>
<dbReference type="PANTHER" id="PTHR38011:SF11">
    <property type="entry name" value="2,5-DIAMINO-6-RIBOSYLAMINO-4(3H)-PYRIMIDINONE 5'-PHOSPHATE REDUCTASE"/>
    <property type="match status" value="1"/>
</dbReference>
<comment type="caution">
    <text evidence="2">The sequence shown here is derived from an EMBL/GenBank/DDBJ whole genome shotgun (WGS) entry which is preliminary data.</text>
</comment>
<dbReference type="Gene3D" id="3.40.430.10">
    <property type="entry name" value="Dihydrofolate Reductase, subunit A"/>
    <property type="match status" value="1"/>
</dbReference>
<organism evidence="2 3">
    <name type="scientific">Pseudolactococcus laudensis</name>
    <dbReference type="NCBI Taxonomy" id="1494461"/>
    <lineage>
        <taxon>Bacteria</taxon>
        <taxon>Bacillati</taxon>
        <taxon>Bacillota</taxon>
        <taxon>Bacilli</taxon>
        <taxon>Lactobacillales</taxon>
        <taxon>Streptococcaceae</taxon>
        <taxon>Pseudolactococcus</taxon>
    </lineage>
</organism>